<reference evidence="2 3" key="1">
    <citation type="submission" date="2020-02" db="EMBL/GenBank/DDBJ databases">
        <title>Draft genome sequence of Lactococcus sp. Hs30E4-3.</title>
        <authorList>
            <person name="Noda S."/>
            <person name="Yuki M."/>
            <person name="Ohkuma M."/>
        </authorList>
    </citation>
    <scope>NUCLEOTIDE SEQUENCE [LARGE SCALE GENOMIC DNA]</scope>
    <source>
        <strain evidence="2 3">Hs30E4-3</strain>
    </source>
</reference>
<keyword evidence="3" id="KW-1185">Reference proteome</keyword>
<comment type="caution">
    <text evidence="2">The sequence shown here is derived from an EMBL/GenBank/DDBJ whole genome shotgun (WGS) entry which is preliminary data.</text>
</comment>
<name>A0A6A0BBE2_9LACT</name>
<dbReference type="InterPro" id="IPR000182">
    <property type="entry name" value="GNAT_dom"/>
</dbReference>
<dbReference type="GO" id="GO:0016747">
    <property type="term" value="F:acyltransferase activity, transferring groups other than amino-acyl groups"/>
    <property type="evidence" value="ECO:0007669"/>
    <property type="project" value="InterPro"/>
</dbReference>
<evidence type="ECO:0000259" key="1">
    <source>
        <dbReference type="PROSITE" id="PS51186"/>
    </source>
</evidence>
<protein>
    <recommendedName>
        <fullName evidence="1">N-acetyltransferase domain-containing protein</fullName>
    </recommendedName>
</protein>
<dbReference type="Proteomes" id="UP000480303">
    <property type="component" value="Unassembled WGS sequence"/>
</dbReference>
<proteinExistence type="predicted"/>
<evidence type="ECO:0000313" key="2">
    <source>
        <dbReference type="EMBL" id="GFH42146.1"/>
    </source>
</evidence>
<dbReference type="PROSITE" id="PS51186">
    <property type="entry name" value="GNAT"/>
    <property type="match status" value="1"/>
</dbReference>
<dbReference type="RefSeq" id="WP_172207999.1">
    <property type="nucleotide sequence ID" value="NZ_BLLI01000014.1"/>
</dbReference>
<gene>
    <name evidence="2" type="ORF">Hs30E_06970</name>
</gene>
<sequence length="164" mass="19311">MIRKLTDEEVLDMSDFYYKIWYETYHPFCSPHFFDYQTAEMAYFALENGLETGEIFFGKFLGDELVGFISIIENRKEVPDYTWEIHTLYVSSSYQSQGIGTALFQYVRELFLNLKIEKCFLFVVEGNTAKEFYKKMGGVQLSSRRISSRIPEFEAIMGFDFTTK</sequence>
<dbReference type="Pfam" id="PF00583">
    <property type="entry name" value="Acetyltransf_1"/>
    <property type="match status" value="1"/>
</dbReference>
<dbReference type="InterPro" id="IPR016181">
    <property type="entry name" value="Acyl_CoA_acyltransferase"/>
</dbReference>
<organism evidence="2 3">
    <name type="scientific">Pseudolactococcus hodotermopsidis</name>
    <dbReference type="NCBI Taxonomy" id="2709157"/>
    <lineage>
        <taxon>Bacteria</taxon>
        <taxon>Bacillati</taxon>
        <taxon>Bacillota</taxon>
        <taxon>Bacilli</taxon>
        <taxon>Lactobacillales</taxon>
        <taxon>Streptococcaceae</taxon>
        <taxon>Pseudolactococcus</taxon>
    </lineage>
</organism>
<dbReference type="EMBL" id="BLLI01000014">
    <property type="protein sequence ID" value="GFH42146.1"/>
    <property type="molecule type" value="Genomic_DNA"/>
</dbReference>
<dbReference type="Gene3D" id="3.40.630.30">
    <property type="match status" value="1"/>
</dbReference>
<dbReference type="AlphaFoldDB" id="A0A6A0BBE2"/>
<dbReference type="SUPFAM" id="SSF55729">
    <property type="entry name" value="Acyl-CoA N-acyltransferases (Nat)"/>
    <property type="match status" value="1"/>
</dbReference>
<dbReference type="CDD" id="cd04301">
    <property type="entry name" value="NAT_SF"/>
    <property type="match status" value="1"/>
</dbReference>
<evidence type="ECO:0000313" key="3">
    <source>
        <dbReference type="Proteomes" id="UP000480303"/>
    </source>
</evidence>
<feature type="domain" description="N-acetyltransferase" evidence="1">
    <location>
        <begin position="1"/>
        <end position="164"/>
    </location>
</feature>
<accession>A0A6A0BBE2</accession>